<keyword evidence="4" id="KW-0472">Membrane</keyword>
<dbReference type="EMBL" id="NIVC01000419">
    <property type="protein sequence ID" value="PAA83462.1"/>
    <property type="molecule type" value="Genomic_DNA"/>
</dbReference>
<dbReference type="Proteomes" id="UP000215902">
    <property type="component" value="Unassembled WGS sequence"/>
</dbReference>
<dbReference type="PROSITE" id="PS50062">
    <property type="entry name" value="BCL2_FAMILY"/>
    <property type="match status" value="1"/>
</dbReference>
<keyword evidence="7" id="KW-1185">Reference proteome</keyword>
<evidence type="ECO:0000313" key="6">
    <source>
        <dbReference type="EMBL" id="PAA83462.1"/>
    </source>
</evidence>
<dbReference type="Gene3D" id="1.10.437.10">
    <property type="entry name" value="Blc2-like"/>
    <property type="match status" value="1"/>
</dbReference>
<dbReference type="OrthoDB" id="6021377at2759"/>
<feature type="region of interest" description="Disordered" evidence="3">
    <location>
        <begin position="1"/>
        <end position="46"/>
    </location>
</feature>
<dbReference type="SMART" id="SM00337">
    <property type="entry name" value="BCL"/>
    <property type="match status" value="1"/>
</dbReference>
<proteinExistence type="inferred from homology"/>
<dbReference type="GO" id="GO:0008630">
    <property type="term" value="P:intrinsic apoptotic signaling pathway in response to DNA damage"/>
    <property type="evidence" value="ECO:0007669"/>
    <property type="project" value="TreeGrafter"/>
</dbReference>
<gene>
    <name evidence="6" type="ORF">BOX15_Mlig005574g3</name>
</gene>
<dbReference type="PANTHER" id="PTHR11256">
    <property type="entry name" value="BCL-2 RELATED"/>
    <property type="match status" value="1"/>
</dbReference>
<feature type="compositionally biased region" description="Low complexity" evidence="3">
    <location>
        <begin position="74"/>
        <end position="107"/>
    </location>
</feature>
<evidence type="ECO:0000256" key="1">
    <source>
        <dbReference type="ARBA" id="ARBA00009458"/>
    </source>
</evidence>
<keyword evidence="2" id="KW-0053">Apoptosis</keyword>
<feature type="domain" description="Bcl-2 Bcl-2 homology region 1-3" evidence="5">
    <location>
        <begin position="226"/>
        <end position="325"/>
    </location>
</feature>
<dbReference type="AlphaFoldDB" id="A0A267GDZ0"/>
<dbReference type="PRINTS" id="PR01862">
    <property type="entry name" value="BCL2FAMILY"/>
</dbReference>
<dbReference type="GO" id="GO:0001836">
    <property type="term" value="P:release of cytochrome c from mitochondria"/>
    <property type="evidence" value="ECO:0007669"/>
    <property type="project" value="TreeGrafter"/>
</dbReference>
<dbReference type="GO" id="GO:0042981">
    <property type="term" value="P:regulation of apoptotic process"/>
    <property type="evidence" value="ECO:0007669"/>
    <property type="project" value="InterPro"/>
</dbReference>
<dbReference type="CDD" id="cd06845">
    <property type="entry name" value="Bcl-2_like"/>
    <property type="match status" value="1"/>
</dbReference>
<accession>A0A267GDZ0</accession>
<feature type="compositionally biased region" description="Low complexity" evidence="3">
    <location>
        <begin position="1"/>
        <end position="10"/>
    </location>
</feature>
<dbReference type="GO" id="GO:0005741">
    <property type="term" value="C:mitochondrial outer membrane"/>
    <property type="evidence" value="ECO:0007669"/>
    <property type="project" value="TreeGrafter"/>
</dbReference>
<protein>
    <recommendedName>
        <fullName evidence="5">Bcl-2 Bcl-2 homology region 1-3 domain-containing protein</fullName>
    </recommendedName>
</protein>
<dbReference type="GO" id="GO:0097192">
    <property type="term" value="P:extrinsic apoptotic signaling pathway in absence of ligand"/>
    <property type="evidence" value="ECO:0007669"/>
    <property type="project" value="TreeGrafter"/>
</dbReference>
<feature type="compositionally biased region" description="Acidic residues" evidence="3">
    <location>
        <begin position="26"/>
        <end position="35"/>
    </location>
</feature>
<dbReference type="Pfam" id="PF00452">
    <property type="entry name" value="Bcl-2"/>
    <property type="match status" value="1"/>
</dbReference>
<evidence type="ECO:0000256" key="4">
    <source>
        <dbReference type="SAM" id="Phobius"/>
    </source>
</evidence>
<dbReference type="STRING" id="282301.A0A267GDZ0"/>
<organism evidence="6 7">
    <name type="scientific">Macrostomum lignano</name>
    <dbReference type="NCBI Taxonomy" id="282301"/>
    <lineage>
        <taxon>Eukaryota</taxon>
        <taxon>Metazoa</taxon>
        <taxon>Spiralia</taxon>
        <taxon>Lophotrochozoa</taxon>
        <taxon>Platyhelminthes</taxon>
        <taxon>Rhabditophora</taxon>
        <taxon>Macrostomorpha</taxon>
        <taxon>Macrostomida</taxon>
        <taxon>Macrostomidae</taxon>
        <taxon>Macrostomum</taxon>
    </lineage>
</organism>
<comment type="similarity">
    <text evidence="1">Belongs to the Bcl-2 family.</text>
</comment>
<comment type="caution">
    <text evidence="6">The sequence shown here is derived from an EMBL/GenBank/DDBJ whole genome shotgun (WGS) entry which is preliminary data.</text>
</comment>
<evidence type="ECO:0000259" key="5">
    <source>
        <dbReference type="SMART" id="SM00337"/>
    </source>
</evidence>
<evidence type="ECO:0000313" key="7">
    <source>
        <dbReference type="Proteomes" id="UP000215902"/>
    </source>
</evidence>
<feature type="compositionally biased region" description="Polar residues" evidence="3">
    <location>
        <begin position="116"/>
        <end position="132"/>
    </location>
</feature>
<dbReference type="GO" id="GO:0051400">
    <property type="term" value="F:BH domain binding"/>
    <property type="evidence" value="ECO:0007669"/>
    <property type="project" value="TreeGrafter"/>
</dbReference>
<reference evidence="6 7" key="1">
    <citation type="submission" date="2017-06" db="EMBL/GenBank/DDBJ databases">
        <title>A platform for efficient transgenesis in Macrostomum lignano, a flatworm model organism for stem cell research.</title>
        <authorList>
            <person name="Berezikov E."/>
        </authorList>
    </citation>
    <scope>NUCLEOTIDE SEQUENCE [LARGE SCALE GENOMIC DNA]</scope>
    <source>
        <strain evidence="6">DV1</strain>
        <tissue evidence="6">Whole organism</tissue>
    </source>
</reference>
<evidence type="ECO:0000256" key="3">
    <source>
        <dbReference type="SAM" id="MobiDB-lite"/>
    </source>
</evidence>
<evidence type="ECO:0000256" key="2">
    <source>
        <dbReference type="ARBA" id="ARBA00022703"/>
    </source>
</evidence>
<feature type="compositionally biased region" description="Polar residues" evidence="3">
    <location>
        <begin position="63"/>
        <end position="73"/>
    </location>
</feature>
<dbReference type="InterPro" id="IPR026298">
    <property type="entry name" value="Bcl-2_fam"/>
</dbReference>
<sequence length="379" mass="41508">MTAATTYATAMPIDDESNNDQFGGSDTEEDQEQEESPPPATPDDTVYCNKQLTAHLIKQLCSRTNGRSTNNHFNGSARSSSSSNNSSYRSSGIGNNNNILVGNSSNGPVGYDRSNSDSTRSYSPVETQSVEQSLIRPPQLQQPHYQAQAPVVQRDSIDSSQASSGYLSASSASGISGLYGASPAYVSPFALSPLNENAPRSSAWSRPAISLDVIKSARTAELETVLFKLCDEFEDRLHGRFDSFSSRLDTEPATIRESVTRELETLFYDDNIHWGRIIAVFVLTKEICDKCLSEGRPELSEAVQQWVAEFIDQHLWQWVRKNQGWYGLIRFYQETGGDQAGSGGSGLFSSSGVWQSMALLLTVSAVSIAIALTSSYFRR</sequence>
<name>A0A267GDZ0_9PLAT</name>
<dbReference type="InterPro" id="IPR046371">
    <property type="entry name" value="Bcl-2_BH1-3"/>
</dbReference>
<feature type="region of interest" description="Disordered" evidence="3">
    <location>
        <begin position="63"/>
        <end position="157"/>
    </location>
</feature>
<dbReference type="InterPro" id="IPR036834">
    <property type="entry name" value="Bcl-2-like_sf"/>
</dbReference>
<dbReference type="InterPro" id="IPR002475">
    <property type="entry name" value="Bcl2-like"/>
</dbReference>
<keyword evidence="4" id="KW-1133">Transmembrane helix</keyword>
<keyword evidence="4" id="KW-0812">Transmembrane</keyword>
<dbReference type="SUPFAM" id="SSF56854">
    <property type="entry name" value="Bcl-2 inhibitors of programmed cell death"/>
    <property type="match status" value="1"/>
</dbReference>
<feature type="transmembrane region" description="Helical" evidence="4">
    <location>
        <begin position="357"/>
        <end position="377"/>
    </location>
</feature>